<evidence type="ECO:0000313" key="2">
    <source>
        <dbReference type="Proteomes" id="UP001157418"/>
    </source>
</evidence>
<comment type="caution">
    <text evidence="1">The sequence shown here is derived from an EMBL/GenBank/DDBJ whole genome shotgun (WGS) entry which is preliminary data.</text>
</comment>
<name>A0AAU9N9W4_9ASTR</name>
<gene>
    <name evidence="1" type="ORF">LVIROSA_LOCUS22028</name>
</gene>
<proteinExistence type="predicted"/>
<dbReference type="EMBL" id="CAKMRJ010004445">
    <property type="protein sequence ID" value="CAH1435597.1"/>
    <property type="molecule type" value="Genomic_DNA"/>
</dbReference>
<keyword evidence="2" id="KW-1185">Reference proteome</keyword>
<dbReference type="Proteomes" id="UP001157418">
    <property type="component" value="Unassembled WGS sequence"/>
</dbReference>
<organism evidence="1 2">
    <name type="scientific">Lactuca virosa</name>
    <dbReference type="NCBI Taxonomy" id="75947"/>
    <lineage>
        <taxon>Eukaryota</taxon>
        <taxon>Viridiplantae</taxon>
        <taxon>Streptophyta</taxon>
        <taxon>Embryophyta</taxon>
        <taxon>Tracheophyta</taxon>
        <taxon>Spermatophyta</taxon>
        <taxon>Magnoliopsida</taxon>
        <taxon>eudicotyledons</taxon>
        <taxon>Gunneridae</taxon>
        <taxon>Pentapetalae</taxon>
        <taxon>asterids</taxon>
        <taxon>campanulids</taxon>
        <taxon>Asterales</taxon>
        <taxon>Asteraceae</taxon>
        <taxon>Cichorioideae</taxon>
        <taxon>Cichorieae</taxon>
        <taxon>Lactucinae</taxon>
        <taxon>Lactuca</taxon>
    </lineage>
</organism>
<evidence type="ECO:0000313" key="1">
    <source>
        <dbReference type="EMBL" id="CAH1435597.1"/>
    </source>
</evidence>
<protein>
    <submittedName>
        <fullName evidence="1">Uncharacterized protein</fullName>
    </submittedName>
</protein>
<dbReference type="AlphaFoldDB" id="A0AAU9N9W4"/>
<reference evidence="1 2" key="1">
    <citation type="submission" date="2022-01" db="EMBL/GenBank/DDBJ databases">
        <authorList>
            <person name="Xiong W."/>
            <person name="Schranz E."/>
        </authorList>
    </citation>
    <scope>NUCLEOTIDE SEQUENCE [LARGE SCALE GENOMIC DNA]</scope>
</reference>
<accession>A0AAU9N9W4</accession>
<sequence length="95" mass="10574">MIFMGTSVQLDLHDISFVEDIFVLFGSVTPLALVLVRVWDPPGRVELLKCTLFTNSPTPSSSSDRRCLHSAHFSFSHFAPAEILTGIITFILKTH</sequence>